<proteinExistence type="predicted"/>
<dbReference type="GeneID" id="24590344"/>
<dbReference type="RefSeq" id="XP_051072367.1">
    <property type="nucleotide sequence ID" value="XM_051218848.1"/>
</dbReference>
<evidence type="ECO:0000256" key="2">
    <source>
        <dbReference type="ARBA" id="ARBA00022499"/>
    </source>
</evidence>
<dbReference type="InterPro" id="IPR036236">
    <property type="entry name" value="Znf_C2H2_sf"/>
</dbReference>
<evidence type="ECO:0000256" key="11">
    <source>
        <dbReference type="PROSITE-ProRule" id="PRU00042"/>
    </source>
</evidence>
<dbReference type="PROSITE" id="PS00028">
    <property type="entry name" value="ZINC_FINGER_C2H2_1"/>
    <property type="match status" value="2"/>
</dbReference>
<sequence length="522" mass="61677">MLFSTMNNNNNNPLNYYRESNFTHCQDICFSDLNNDSWKWDLLNMSSNLFKVETVAPTSQSLSMHSSMSGSTLYPVENFEKANTDIQKTIKEKNIFNELSIQKNPEYVNQSNNNNNQPIDLTMNHHHHNRHESQLSDEHTTSLFYSKMEHNANEQYINRIYPVDDHPYEEFIFPRHNSNHNDSIILPCLLCKTIQQSPYQLLNHLENIHKINSDQFTIEHRNHENIPGTIFNIEQQQQQIDSSLKQSNVNHKLIHTDLYKYSKNFTNYFNLFNFIYKNLFYSYHKKIDEMETITSNYFISPKYINNQLIHDGKDQLVQVEPFSNVDLNQLTILDENNHQNNSINESVISYELSLNQNSFYCLNRDKKSMKQYNITYNSKDISEKTSYLNRHFINPINHTNKNNNTGMKKQSSKLIAHLRRDICEYCGKIFRNCSNLTVHRRIHTGEKPYHCNICTYSCAQSSKLTRHMKIHNKQQKICKLKTSTSEYSVKHLNKTKNNCKQCNKSLTSHKYECHLEACKYVI</sequence>
<evidence type="ECO:0000256" key="3">
    <source>
        <dbReference type="ARBA" id="ARBA00022723"/>
    </source>
</evidence>
<dbReference type="FunFam" id="3.30.160.60:FF:001175">
    <property type="entry name" value="Zinc finger, C2H2 type"/>
    <property type="match status" value="1"/>
</dbReference>
<evidence type="ECO:0000256" key="7">
    <source>
        <dbReference type="ARBA" id="ARBA00022843"/>
    </source>
</evidence>
<keyword evidence="3" id="KW-0479">Metal-binding</keyword>
<dbReference type="Gene3D" id="3.30.160.60">
    <property type="entry name" value="Classic Zinc Finger"/>
    <property type="match status" value="2"/>
</dbReference>
<dbReference type="GO" id="GO:0008270">
    <property type="term" value="F:zinc ion binding"/>
    <property type="evidence" value="ECO:0007669"/>
    <property type="project" value="UniProtKB-KW"/>
</dbReference>
<keyword evidence="8" id="KW-0805">Transcription regulation</keyword>
<keyword evidence="7" id="KW-0832">Ubl conjugation</keyword>
<keyword evidence="2" id="KW-1017">Isopeptide bond</keyword>
<dbReference type="EMBL" id="AMPZ03000002">
    <property type="protein sequence ID" value="KAH9592348.1"/>
    <property type="molecule type" value="Genomic_DNA"/>
</dbReference>
<dbReference type="Proteomes" id="UP000471633">
    <property type="component" value="Unassembled WGS sequence"/>
</dbReference>
<comment type="subcellular location">
    <subcellularLocation>
        <location evidence="1">Nucleus</location>
    </subcellularLocation>
</comment>
<evidence type="ECO:0000256" key="6">
    <source>
        <dbReference type="ARBA" id="ARBA00022833"/>
    </source>
</evidence>
<evidence type="ECO:0000256" key="10">
    <source>
        <dbReference type="ARBA" id="ARBA00023242"/>
    </source>
</evidence>
<reference evidence="13" key="3">
    <citation type="submission" date="2021-06" db="EMBL/GenBank/DDBJ databases">
        <title>Chromosome-level genome assembly for S. haematobium.</title>
        <authorList>
            <person name="Stroehlein A.J."/>
        </authorList>
    </citation>
    <scope>NUCLEOTIDE SEQUENCE</scope>
</reference>
<dbReference type="PANTHER" id="PTHR45993">
    <property type="entry name" value="B-CELL LYMPHOMA/LEUKEMIA 11"/>
    <property type="match status" value="1"/>
</dbReference>
<dbReference type="KEGG" id="shx:MS3_00010481"/>
<keyword evidence="6" id="KW-0862">Zinc</keyword>
<evidence type="ECO:0000256" key="5">
    <source>
        <dbReference type="ARBA" id="ARBA00022771"/>
    </source>
</evidence>
<keyword evidence="9" id="KW-0804">Transcription</keyword>
<name>A0A922LS28_SCHHA</name>
<dbReference type="PANTHER" id="PTHR45993:SF6">
    <property type="entry name" value="C2H2-TYPE DOMAIN-CONTAINING PROTEIN"/>
    <property type="match status" value="1"/>
</dbReference>
<evidence type="ECO:0000256" key="4">
    <source>
        <dbReference type="ARBA" id="ARBA00022737"/>
    </source>
</evidence>
<dbReference type="PROSITE" id="PS50157">
    <property type="entry name" value="ZINC_FINGER_C2H2_2"/>
    <property type="match status" value="2"/>
</dbReference>
<feature type="domain" description="C2H2-type" evidence="12">
    <location>
        <begin position="449"/>
        <end position="476"/>
    </location>
</feature>
<dbReference type="SMART" id="SM00355">
    <property type="entry name" value="ZnF_C2H2"/>
    <property type="match status" value="3"/>
</dbReference>
<keyword evidence="4" id="KW-0677">Repeat</keyword>
<keyword evidence="10" id="KW-0539">Nucleus</keyword>
<organism evidence="13 14">
    <name type="scientific">Schistosoma haematobium</name>
    <name type="common">Blood fluke</name>
    <dbReference type="NCBI Taxonomy" id="6185"/>
    <lineage>
        <taxon>Eukaryota</taxon>
        <taxon>Metazoa</taxon>
        <taxon>Spiralia</taxon>
        <taxon>Lophotrochozoa</taxon>
        <taxon>Platyhelminthes</taxon>
        <taxon>Trematoda</taxon>
        <taxon>Digenea</taxon>
        <taxon>Strigeidida</taxon>
        <taxon>Schistosomatoidea</taxon>
        <taxon>Schistosomatidae</taxon>
        <taxon>Schistosoma</taxon>
    </lineage>
</organism>
<evidence type="ECO:0000256" key="8">
    <source>
        <dbReference type="ARBA" id="ARBA00023015"/>
    </source>
</evidence>
<gene>
    <name evidence="13" type="primary">ZFP62_2</name>
    <name evidence="13" type="ORF">MS3_00010481</name>
</gene>
<protein>
    <submittedName>
        <fullName evidence="13">Zinc finger protein 62</fullName>
    </submittedName>
</protein>
<dbReference type="InterPro" id="IPR013087">
    <property type="entry name" value="Znf_C2H2_type"/>
</dbReference>
<evidence type="ECO:0000313" key="14">
    <source>
        <dbReference type="Proteomes" id="UP000471633"/>
    </source>
</evidence>
<dbReference type="GO" id="GO:0006357">
    <property type="term" value="P:regulation of transcription by RNA polymerase II"/>
    <property type="evidence" value="ECO:0007669"/>
    <property type="project" value="TreeGrafter"/>
</dbReference>
<dbReference type="SUPFAM" id="SSF57667">
    <property type="entry name" value="beta-beta-alpha zinc fingers"/>
    <property type="match status" value="1"/>
</dbReference>
<comment type="caution">
    <text evidence="13">The sequence shown here is derived from an EMBL/GenBank/DDBJ whole genome shotgun (WGS) entry which is preliminary data.</text>
</comment>
<keyword evidence="14" id="KW-1185">Reference proteome</keyword>
<dbReference type="FunFam" id="3.30.160.60:FF:000046">
    <property type="entry name" value="Putative B-cell lymphoma/leukemia 11A"/>
    <property type="match status" value="1"/>
</dbReference>
<evidence type="ECO:0000259" key="12">
    <source>
        <dbReference type="PROSITE" id="PS50157"/>
    </source>
</evidence>
<dbReference type="Pfam" id="PF00096">
    <property type="entry name" value="zf-C2H2"/>
    <property type="match status" value="2"/>
</dbReference>
<accession>A0A922LS28</accession>
<evidence type="ECO:0000256" key="1">
    <source>
        <dbReference type="ARBA" id="ARBA00004123"/>
    </source>
</evidence>
<evidence type="ECO:0000256" key="9">
    <source>
        <dbReference type="ARBA" id="ARBA00023163"/>
    </source>
</evidence>
<keyword evidence="5 11" id="KW-0863">Zinc-finger</keyword>
<dbReference type="GO" id="GO:0000978">
    <property type="term" value="F:RNA polymerase II cis-regulatory region sequence-specific DNA binding"/>
    <property type="evidence" value="ECO:0007669"/>
    <property type="project" value="TreeGrafter"/>
</dbReference>
<dbReference type="InterPro" id="IPR051497">
    <property type="entry name" value="Dev/Hematopoietic_TF"/>
</dbReference>
<dbReference type="GO" id="GO:0005634">
    <property type="term" value="C:nucleus"/>
    <property type="evidence" value="ECO:0007669"/>
    <property type="project" value="UniProtKB-SubCell"/>
</dbReference>
<dbReference type="AlphaFoldDB" id="A0A922LS28"/>
<reference evidence="13" key="2">
    <citation type="journal article" date="2019" name="Gigascience">
        <title>High-quality Schistosoma haematobium genome achieved by single-molecule and long-range sequencing.</title>
        <authorList>
            <person name="Stroehlein A.J."/>
            <person name="Korhonen P.K."/>
            <person name="Chong T.M."/>
            <person name="Lim Y.L."/>
            <person name="Chan K.G."/>
            <person name="Webster B."/>
            <person name="Rollinson D."/>
            <person name="Brindley P.J."/>
            <person name="Gasser R.B."/>
            <person name="Young N.D."/>
        </authorList>
    </citation>
    <scope>NUCLEOTIDE SEQUENCE</scope>
</reference>
<dbReference type="CTD" id="24590344"/>
<reference evidence="13" key="1">
    <citation type="journal article" date="2012" name="Nat. Genet.">
        <title>Whole-genome sequence of Schistosoma haematobium.</title>
        <authorList>
            <person name="Young N.D."/>
            <person name="Jex A.R."/>
            <person name="Li B."/>
            <person name="Liu S."/>
            <person name="Yang L."/>
            <person name="Xiong Z."/>
            <person name="Li Y."/>
            <person name="Cantacessi C."/>
            <person name="Hall R.S."/>
            <person name="Xu X."/>
            <person name="Chen F."/>
            <person name="Wu X."/>
            <person name="Zerlotini A."/>
            <person name="Oliveira G."/>
            <person name="Hofmann A."/>
            <person name="Zhang G."/>
            <person name="Fang X."/>
            <person name="Kang Y."/>
            <person name="Campbell B.E."/>
            <person name="Loukas A."/>
            <person name="Ranganathan S."/>
            <person name="Rollinson D."/>
            <person name="Rinaldi G."/>
            <person name="Brindley P.J."/>
            <person name="Yang H."/>
            <person name="Wang J."/>
            <person name="Wang J."/>
            <person name="Gasser R.B."/>
        </authorList>
    </citation>
    <scope>NUCLEOTIDE SEQUENCE</scope>
</reference>
<dbReference type="GO" id="GO:0003700">
    <property type="term" value="F:DNA-binding transcription factor activity"/>
    <property type="evidence" value="ECO:0007669"/>
    <property type="project" value="TreeGrafter"/>
</dbReference>
<feature type="domain" description="C2H2-type" evidence="12">
    <location>
        <begin position="421"/>
        <end position="448"/>
    </location>
</feature>
<reference evidence="13" key="4">
    <citation type="journal article" date="2022" name="PLoS Pathog.">
        <title>Chromosome-level genome of Schistosoma haematobium underpins genome-wide explorations of molecular variation.</title>
        <authorList>
            <person name="Stroehlein A.J."/>
            <person name="Korhonen P.K."/>
            <person name="Lee V.V."/>
            <person name="Ralph S.A."/>
            <person name="Mentink-Kane M."/>
            <person name="You H."/>
            <person name="McManus D.P."/>
            <person name="Tchuente L.T."/>
            <person name="Stothard J.R."/>
            <person name="Kaur P."/>
            <person name="Dudchenko O."/>
            <person name="Aiden E.L."/>
            <person name="Yang B."/>
            <person name="Yang H."/>
            <person name="Emery A.M."/>
            <person name="Webster B.L."/>
            <person name="Brindley P.J."/>
            <person name="Rollinson D."/>
            <person name="Chang B.C.H."/>
            <person name="Gasser R.B."/>
            <person name="Young N.D."/>
        </authorList>
    </citation>
    <scope>NUCLEOTIDE SEQUENCE</scope>
</reference>
<evidence type="ECO:0000313" key="13">
    <source>
        <dbReference type="EMBL" id="KAH9592348.1"/>
    </source>
</evidence>